<dbReference type="InterPro" id="IPR026988">
    <property type="entry name" value="YaaC-like"/>
</dbReference>
<dbReference type="Pfam" id="PF14175">
    <property type="entry name" value="YaaC"/>
    <property type="match status" value="1"/>
</dbReference>
<gene>
    <name evidence="1" type="ORF">IC620_06280</name>
</gene>
<sequence>MSFSNDFSNRIMDPYLFYENHAYVRQFLMDKYRKLDLSNNNTIAYRNTETFTSYVQQAHIQFKTAHLVDLTIKPLMLYYGAMNLIKAYLLTVDPDYPRSSAVLQHGLSTRKKKKIPFLFLQDEIRIQKEGLFPLFMSYLNPSISVDHRYHVKDLLSFIPDMQDSYHFLLKEQTLVPIEIMQQEPTSKRIKWRVHETILDRVNLTPTSYESHLNRFGHYFKYASSTSPYIYYTWQHHDSLSIQHPWFVKNKQGDYLLWIQNNHLAYPLPQVATQFMLLFSLSMLCRYDTPLWRDVILGNWHTESILVRQAIELVMDQWPRLIFDLMH</sequence>
<dbReference type="Proteomes" id="UP000661691">
    <property type="component" value="Unassembled WGS sequence"/>
</dbReference>
<keyword evidence="2" id="KW-1185">Reference proteome</keyword>
<dbReference type="EMBL" id="JACXAH010000008">
    <property type="protein sequence ID" value="MBD1371965.1"/>
    <property type="molecule type" value="Genomic_DNA"/>
</dbReference>
<protein>
    <recommendedName>
        <fullName evidence="3">YaaC-like Protein</fullName>
    </recommendedName>
</protein>
<proteinExistence type="predicted"/>
<name>A0A926NAD4_9BACL</name>
<comment type="caution">
    <text evidence="1">The sequence shown here is derived from an EMBL/GenBank/DDBJ whole genome shotgun (WGS) entry which is preliminary data.</text>
</comment>
<evidence type="ECO:0000313" key="2">
    <source>
        <dbReference type="Proteomes" id="UP000661691"/>
    </source>
</evidence>
<accession>A0A926NAD4</accession>
<evidence type="ECO:0008006" key="3">
    <source>
        <dbReference type="Google" id="ProtNLM"/>
    </source>
</evidence>
<evidence type="ECO:0000313" key="1">
    <source>
        <dbReference type="EMBL" id="MBD1371965.1"/>
    </source>
</evidence>
<dbReference type="RefSeq" id="WP_191141792.1">
    <property type="nucleotide sequence ID" value="NZ_JACXAH010000008.1"/>
</dbReference>
<reference evidence="1" key="1">
    <citation type="submission" date="2020-09" db="EMBL/GenBank/DDBJ databases">
        <title>A novel bacterium of genus Hazenella, isolated from South China Sea.</title>
        <authorList>
            <person name="Huang H."/>
            <person name="Mo K."/>
            <person name="Hu Y."/>
        </authorList>
    </citation>
    <scope>NUCLEOTIDE SEQUENCE</scope>
    <source>
        <strain evidence="1">IB182357</strain>
    </source>
</reference>
<organism evidence="1 2">
    <name type="scientific">Polycladospora coralii</name>
    <dbReference type="NCBI Taxonomy" id="2771432"/>
    <lineage>
        <taxon>Bacteria</taxon>
        <taxon>Bacillati</taxon>
        <taxon>Bacillota</taxon>
        <taxon>Bacilli</taxon>
        <taxon>Bacillales</taxon>
        <taxon>Thermoactinomycetaceae</taxon>
        <taxon>Polycladospora</taxon>
    </lineage>
</organism>
<dbReference type="AlphaFoldDB" id="A0A926NAD4"/>